<dbReference type="Proteomes" id="UP000245202">
    <property type="component" value="Unassembled WGS sequence"/>
</dbReference>
<dbReference type="RefSeq" id="WP_108994195.1">
    <property type="nucleotide sequence ID" value="NZ_BDQX01000231.1"/>
</dbReference>
<dbReference type="EMBL" id="BDQX01000231">
    <property type="protein sequence ID" value="GBG09459.1"/>
    <property type="molecule type" value="Genomic_DNA"/>
</dbReference>
<gene>
    <name evidence="1" type="ORF">PAT3040_04105</name>
</gene>
<protein>
    <submittedName>
        <fullName evidence="1">Uncharacterized protein</fullName>
    </submittedName>
</protein>
<evidence type="ECO:0000313" key="1">
    <source>
        <dbReference type="EMBL" id="GBG09459.1"/>
    </source>
</evidence>
<reference evidence="1 2" key="1">
    <citation type="submission" date="2017-08" db="EMBL/GenBank/DDBJ databases">
        <title>Substantial Increase in Enzyme Production by Combined Drug-Resistance Mutations in Paenibacillus agaridevorans.</title>
        <authorList>
            <person name="Tanaka Y."/>
            <person name="Funane K."/>
            <person name="Hosaka T."/>
            <person name="Shiwa Y."/>
            <person name="Fujita N."/>
            <person name="Miyazaki T."/>
            <person name="Yoshikawa H."/>
            <person name="Murakami K."/>
            <person name="Kasahara K."/>
            <person name="Inaoka T."/>
            <person name="Hiraga Y."/>
            <person name="Ochi K."/>
        </authorList>
    </citation>
    <scope>NUCLEOTIDE SEQUENCE [LARGE SCALE GENOMIC DNA]</scope>
    <source>
        <strain evidence="1 2">T-3040</strain>
    </source>
</reference>
<dbReference type="AlphaFoldDB" id="A0A2R5EUW6"/>
<sequence length="121" mass="14345">MKMSVYYDRDFETGQLLPVWLLLENYTFDWDKPLFIPIESPFERFTVDQFDPDTLALSVPDNVYKRNNYAPKEIGLNMPALRLHAEKFIGLHYDASEIRKLLLRIGDIEDCLQYNLREIIT</sequence>
<evidence type="ECO:0000313" key="2">
    <source>
        <dbReference type="Proteomes" id="UP000245202"/>
    </source>
</evidence>
<keyword evidence="2" id="KW-1185">Reference proteome</keyword>
<organism evidence="1 2">
    <name type="scientific">Paenibacillus agaridevorans</name>
    <dbReference type="NCBI Taxonomy" id="171404"/>
    <lineage>
        <taxon>Bacteria</taxon>
        <taxon>Bacillati</taxon>
        <taxon>Bacillota</taxon>
        <taxon>Bacilli</taxon>
        <taxon>Bacillales</taxon>
        <taxon>Paenibacillaceae</taxon>
        <taxon>Paenibacillus</taxon>
    </lineage>
</organism>
<comment type="caution">
    <text evidence="1">The sequence shown here is derived from an EMBL/GenBank/DDBJ whole genome shotgun (WGS) entry which is preliminary data.</text>
</comment>
<proteinExistence type="predicted"/>
<accession>A0A2R5EUW6</accession>
<name>A0A2R5EUW6_9BACL</name>